<dbReference type="OrthoDB" id="4156126at2759"/>
<name>A0A0P7BML9_9HYPO</name>
<evidence type="ECO:0000313" key="3">
    <source>
        <dbReference type="Proteomes" id="UP000050424"/>
    </source>
</evidence>
<keyword evidence="3" id="KW-1185">Reference proteome</keyword>
<feature type="region of interest" description="Disordered" evidence="1">
    <location>
        <begin position="267"/>
        <end position="306"/>
    </location>
</feature>
<gene>
    <name evidence="2" type="ORF">AK830_g4797</name>
</gene>
<proteinExistence type="predicted"/>
<reference evidence="2 3" key="1">
    <citation type="submission" date="2015-09" db="EMBL/GenBank/DDBJ databases">
        <title>Draft genome of a European isolate of the apple canker pathogen Neonectria ditissima.</title>
        <authorList>
            <person name="Gomez-Cortecero A."/>
            <person name="Harrison R.J."/>
            <person name="Armitage A.D."/>
        </authorList>
    </citation>
    <scope>NUCLEOTIDE SEQUENCE [LARGE SCALE GENOMIC DNA]</scope>
    <source>
        <strain evidence="2 3">R09/05</strain>
    </source>
</reference>
<dbReference type="Proteomes" id="UP000050424">
    <property type="component" value="Unassembled WGS sequence"/>
</dbReference>
<dbReference type="EMBL" id="LKCW01000059">
    <property type="protein sequence ID" value="KPM41753.1"/>
    <property type="molecule type" value="Genomic_DNA"/>
</dbReference>
<protein>
    <submittedName>
        <fullName evidence="2">Uncharacterized protein</fullName>
    </submittedName>
</protein>
<comment type="caution">
    <text evidence="2">The sequence shown here is derived from an EMBL/GenBank/DDBJ whole genome shotgun (WGS) entry which is preliminary data.</text>
</comment>
<organism evidence="2 3">
    <name type="scientific">Neonectria ditissima</name>
    <dbReference type="NCBI Taxonomy" id="78410"/>
    <lineage>
        <taxon>Eukaryota</taxon>
        <taxon>Fungi</taxon>
        <taxon>Dikarya</taxon>
        <taxon>Ascomycota</taxon>
        <taxon>Pezizomycotina</taxon>
        <taxon>Sordariomycetes</taxon>
        <taxon>Hypocreomycetidae</taxon>
        <taxon>Hypocreales</taxon>
        <taxon>Nectriaceae</taxon>
        <taxon>Neonectria</taxon>
    </lineage>
</organism>
<accession>A0A0P7BML9</accession>
<evidence type="ECO:0000313" key="2">
    <source>
        <dbReference type="EMBL" id="KPM41753.1"/>
    </source>
</evidence>
<feature type="region of interest" description="Disordered" evidence="1">
    <location>
        <begin position="168"/>
        <end position="187"/>
    </location>
</feature>
<evidence type="ECO:0000256" key="1">
    <source>
        <dbReference type="SAM" id="MobiDB-lite"/>
    </source>
</evidence>
<feature type="compositionally biased region" description="Polar residues" evidence="1">
    <location>
        <begin position="290"/>
        <end position="300"/>
    </location>
</feature>
<dbReference type="AlphaFoldDB" id="A0A0P7BML9"/>
<dbReference type="STRING" id="78410.A0A0P7BML9"/>
<sequence>MYQRPITASRSGPPLRSAGSFYYDYTEEFSTDPQLGPDSAAPLCPIPQRVGSIHRPMVLREDSNDDLGAGDDRVPVEIQQMDVDKDNTEDNTLNRIRMEASALELPEDMDQPTCASNSAGETIHTSLSPTTSTMSTADPGNIEATLPHIRRVNSRSALLASPENDFKAEELETSSGQVADSPSCSGSSLSASKSEIWQFSKVQVDPHVTDRPTERASQFAPPKLRRMLNPAPPEINFVVDKFHDPAKIHSDIPDDGMAIHIGLIAQHTKPETQCKKPTTYPRSRNRRPQAQRNGTWSNGPQPRVQHRRNPATIGIAATEIPDLATPGPDLDHPVAGENTPILSPNPISPAHQLKLTNSVPQLMKALPPLPHEAHQLVESPFGSVSTEPEVSTRLLFSSPAKSMVPFKCEESSSFLGPKIFSDEDHAEVINVNSGIRSSKFKIRMKTSRSALIAREPSSTPLEVSGETLADYKRPRLKLKISRSLLSPGETTQQGTVIRSPGLKQCSSLSDLDQCPNKSLFAGRCSLEEMQTDKKTYPGLERGDLKAIHEANGPEQSPKPSDQFDILYPPSVMKEEEPATDQILDPMMRNLLYINRATQAQLDPENGFDGFGGGHLKQSGLYDHAFGGLWSGLLTPVDKVEGGVGHHGSFQALFWVYL</sequence>